<organism evidence="3 4">
    <name type="scientific">Halteria grandinella</name>
    <dbReference type="NCBI Taxonomy" id="5974"/>
    <lineage>
        <taxon>Eukaryota</taxon>
        <taxon>Sar</taxon>
        <taxon>Alveolata</taxon>
        <taxon>Ciliophora</taxon>
        <taxon>Intramacronucleata</taxon>
        <taxon>Spirotrichea</taxon>
        <taxon>Stichotrichia</taxon>
        <taxon>Sporadotrichida</taxon>
        <taxon>Halteriidae</taxon>
        <taxon>Halteria</taxon>
    </lineage>
</organism>
<reference evidence="3" key="1">
    <citation type="submission" date="2019-06" db="EMBL/GenBank/DDBJ databases">
        <authorList>
            <person name="Zheng W."/>
        </authorList>
    </citation>
    <scope>NUCLEOTIDE SEQUENCE</scope>
    <source>
        <strain evidence="3">QDHG01</strain>
    </source>
</reference>
<dbReference type="AlphaFoldDB" id="A0A8J8NFD3"/>
<comment type="similarity">
    <text evidence="1">Belongs to the CFAP97 family.</text>
</comment>
<sequence length="544" mass="61586">MRQIGQFKIIQLRINMYRVLPVQNKYLEKKWNSLQHEYHNRRMRDTKSCLEQEAMGSLHQKGLIEDKRTGGFARNFKKEALMEARFTEIERENRLLLEKMTSIMKNGNMHNGRPATVPPKTYSPPKKSLNNDKRKMAMMKITMENQLILKRLQKRQSYYNVDSWEEDYRKREKILKKMCEYPYILQHNTSKMAGTLTENNSFLDNGSPSRANHSSLMDQIQQIVGAFPTSSKGKAMLDMHSAAANRELSQGNNSAANITSGAWNKLTKSSTVVRQATILDENRIVLYKRGKQIGKGYYIVEVSSNNSHLFIAAYDVESPESFLIEIPEKKAQDILATFNSEYDQIANSLSIQNKRLMLMNPKFILQRRAQTGYATLDTGYGVQGSLGNPITAEKDKRNQNRSMTAVNFTAQNNLPKRDIFSAEGYNQAQIQALSNQQAANLNRPMTQAPTRIGIYGGGMIGQSLGSLNTNPLNIPNNPSLSSMKQTPFPQQQNFHTIGEEKSGKQNNQGTSSAAYYDEYITEEIKKSKEGGTVNISSISGKSLK</sequence>
<comment type="caution">
    <text evidence="3">The sequence shown here is derived from an EMBL/GenBank/DDBJ whole genome shotgun (WGS) entry which is preliminary data.</text>
</comment>
<dbReference type="PANTHER" id="PTHR23035:SF2">
    <property type="entry name" value="KIAA1430 HOMOLOGUE"/>
    <property type="match status" value="1"/>
</dbReference>
<dbReference type="Pfam" id="PF13879">
    <property type="entry name" value="Hmw_CFAP97"/>
    <property type="match status" value="1"/>
</dbReference>
<protein>
    <submittedName>
        <fullName evidence="3">Uncharacterized protein</fullName>
    </submittedName>
</protein>
<evidence type="ECO:0000313" key="4">
    <source>
        <dbReference type="Proteomes" id="UP000785679"/>
    </source>
</evidence>
<dbReference type="PANTHER" id="PTHR23035">
    <property type="entry name" value="CILIA- AND FLAGELLA-ASSOCIATED PROTEIN 97-RELATED"/>
    <property type="match status" value="1"/>
</dbReference>
<name>A0A8J8NFD3_HALGN</name>
<dbReference type="Proteomes" id="UP000785679">
    <property type="component" value="Unassembled WGS sequence"/>
</dbReference>
<dbReference type="OrthoDB" id="292876at2759"/>
<dbReference type="EMBL" id="RRYP01018412">
    <property type="protein sequence ID" value="TNV73649.1"/>
    <property type="molecule type" value="Genomic_DNA"/>
</dbReference>
<evidence type="ECO:0000256" key="2">
    <source>
        <dbReference type="SAM" id="MobiDB-lite"/>
    </source>
</evidence>
<dbReference type="InterPro" id="IPR038791">
    <property type="entry name" value="Cfap97/Hemingway"/>
</dbReference>
<proteinExistence type="inferred from homology"/>
<keyword evidence="4" id="KW-1185">Reference proteome</keyword>
<accession>A0A8J8NFD3</accession>
<evidence type="ECO:0000313" key="3">
    <source>
        <dbReference type="EMBL" id="TNV73649.1"/>
    </source>
</evidence>
<dbReference type="InterPro" id="IPR029488">
    <property type="entry name" value="Hmw/CFAP97"/>
</dbReference>
<evidence type="ECO:0000256" key="1">
    <source>
        <dbReference type="ARBA" id="ARBA00008315"/>
    </source>
</evidence>
<gene>
    <name evidence="3" type="ORF">FGO68_gene13243</name>
</gene>
<feature type="region of interest" description="Disordered" evidence="2">
    <location>
        <begin position="107"/>
        <end position="130"/>
    </location>
</feature>